<evidence type="ECO:0000259" key="4">
    <source>
        <dbReference type="PROSITE" id="PS01124"/>
    </source>
</evidence>
<dbReference type="PANTHER" id="PTHR46796">
    <property type="entry name" value="HTH-TYPE TRANSCRIPTIONAL ACTIVATOR RHAS-RELATED"/>
    <property type="match status" value="1"/>
</dbReference>
<dbReference type="PROSITE" id="PS01124">
    <property type="entry name" value="HTH_ARAC_FAMILY_2"/>
    <property type="match status" value="1"/>
</dbReference>
<dbReference type="InterPro" id="IPR029062">
    <property type="entry name" value="Class_I_gatase-like"/>
</dbReference>
<dbReference type="GO" id="GO:0043565">
    <property type="term" value="F:sequence-specific DNA binding"/>
    <property type="evidence" value="ECO:0007669"/>
    <property type="project" value="InterPro"/>
</dbReference>
<dbReference type="SUPFAM" id="SSF46689">
    <property type="entry name" value="Homeodomain-like"/>
    <property type="match status" value="2"/>
</dbReference>
<dbReference type="SUPFAM" id="SSF52317">
    <property type="entry name" value="Class I glutamine amidotransferase-like"/>
    <property type="match status" value="1"/>
</dbReference>
<protein>
    <submittedName>
        <fullName evidence="5">GlxA family transcriptional regulator</fullName>
    </submittedName>
</protein>
<dbReference type="Proteomes" id="UP000293520">
    <property type="component" value="Unassembled WGS sequence"/>
</dbReference>
<evidence type="ECO:0000256" key="2">
    <source>
        <dbReference type="ARBA" id="ARBA00023125"/>
    </source>
</evidence>
<dbReference type="EMBL" id="SISK01000008">
    <property type="protein sequence ID" value="TBN39082.1"/>
    <property type="molecule type" value="Genomic_DNA"/>
</dbReference>
<dbReference type="InterPro" id="IPR050204">
    <property type="entry name" value="AraC_XylS_family_regulators"/>
</dbReference>
<evidence type="ECO:0000256" key="3">
    <source>
        <dbReference type="ARBA" id="ARBA00023163"/>
    </source>
</evidence>
<dbReference type="PROSITE" id="PS00041">
    <property type="entry name" value="HTH_ARAC_FAMILY_1"/>
    <property type="match status" value="1"/>
</dbReference>
<feature type="domain" description="HTH araC/xylS-type" evidence="4">
    <location>
        <begin position="229"/>
        <end position="327"/>
    </location>
</feature>
<evidence type="ECO:0000313" key="5">
    <source>
        <dbReference type="EMBL" id="TBN39082.1"/>
    </source>
</evidence>
<name>A0A4V2JC30_9RHOB</name>
<comment type="caution">
    <text evidence="5">The sequence shown here is derived from an EMBL/GenBank/DDBJ whole genome shotgun (WGS) entry which is preliminary data.</text>
</comment>
<organism evidence="5 6">
    <name type="scientific">Paracoccus subflavus</name>
    <dbReference type="NCBI Taxonomy" id="2528244"/>
    <lineage>
        <taxon>Bacteria</taxon>
        <taxon>Pseudomonadati</taxon>
        <taxon>Pseudomonadota</taxon>
        <taxon>Alphaproteobacteria</taxon>
        <taxon>Rhodobacterales</taxon>
        <taxon>Paracoccaceae</taxon>
        <taxon>Paracoccus</taxon>
    </lineage>
</organism>
<proteinExistence type="predicted"/>
<gene>
    <name evidence="5" type="ORF">EYE42_11655</name>
</gene>
<dbReference type="Pfam" id="PF01965">
    <property type="entry name" value="DJ-1_PfpI"/>
    <property type="match status" value="1"/>
</dbReference>
<evidence type="ECO:0000256" key="1">
    <source>
        <dbReference type="ARBA" id="ARBA00023015"/>
    </source>
</evidence>
<dbReference type="Gene3D" id="3.40.50.880">
    <property type="match status" value="1"/>
</dbReference>
<keyword evidence="6" id="KW-1185">Reference proteome</keyword>
<keyword evidence="3" id="KW-0804">Transcription</keyword>
<sequence length="341" mass="37585">MRDHPHQPADPLRLRVGFLLARRFTLSAFANFVDVLRLAADEGDRSRPIRCSWRVLGTSMDPIRSSCGIGVTPDEKLGDPSRFDYVVVVGGLIDEIERLEPDHAAFLHRAAAARVPLVGVCTGAFILHRAGLMDGYRCCVSWFHHEDFLEQFDGLRPVSDRIFVVDRDRLTCSGGASSAHLAAFLVDRHIGRGPARKSLHIMIIDEAMAADDPQPGLPLDLVTDDPLVRRALLMLQQNMDTPPGVAEVAGHLGVSRRKLERHFAASLGLPPAEAFMRVRLSQARMLLSRPGRSISQIAAETGFCDASHLIRVFRETMGITPEQWRRAQGQAAHAAQGDAVF</sequence>
<dbReference type="InterPro" id="IPR002818">
    <property type="entry name" value="DJ-1/PfpI"/>
</dbReference>
<reference evidence="5 6" key="1">
    <citation type="submission" date="2019-02" db="EMBL/GenBank/DDBJ databases">
        <title>Paracoccus subflavus sp. nov., isolated from marine sediment of the Pacific Ocean.</title>
        <authorList>
            <person name="Zhang G."/>
        </authorList>
    </citation>
    <scope>NUCLEOTIDE SEQUENCE [LARGE SCALE GENOMIC DNA]</scope>
    <source>
        <strain evidence="5 6">GY0581</strain>
    </source>
</reference>
<dbReference type="AlphaFoldDB" id="A0A4V2JC30"/>
<accession>A0A4V2JC30</accession>
<dbReference type="OrthoDB" id="9793400at2"/>
<dbReference type="Pfam" id="PF12833">
    <property type="entry name" value="HTH_18"/>
    <property type="match status" value="1"/>
</dbReference>
<dbReference type="GO" id="GO:0003700">
    <property type="term" value="F:DNA-binding transcription factor activity"/>
    <property type="evidence" value="ECO:0007669"/>
    <property type="project" value="InterPro"/>
</dbReference>
<keyword evidence="1" id="KW-0805">Transcription regulation</keyword>
<evidence type="ECO:0000313" key="6">
    <source>
        <dbReference type="Proteomes" id="UP000293520"/>
    </source>
</evidence>
<dbReference type="CDD" id="cd03136">
    <property type="entry name" value="GATase1_AraC_ArgR_like"/>
    <property type="match status" value="1"/>
</dbReference>
<dbReference type="InterPro" id="IPR009057">
    <property type="entry name" value="Homeodomain-like_sf"/>
</dbReference>
<dbReference type="InterPro" id="IPR018060">
    <property type="entry name" value="HTH_AraC"/>
</dbReference>
<keyword evidence="2" id="KW-0238">DNA-binding</keyword>
<dbReference type="InterPro" id="IPR018062">
    <property type="entry name" value="HTH_AraC-typ_CS"/>
</dbReference>
<dbReference type="RefSeq" id="WP_130991505.1">
    <property type="nucleotide sequence ID" value="NZ_SISK01000008.1"/>
</dbReference>
<dbReference type="Gene3D" id="1.10.10.60">
    <property type="entry name" value="Homeodomain-like"/>
    <property type="match status" value="1"/>
</dbReference>
<dbReference type="SMART" id="SM00342">
    <property type="entry name" value="HTH_ARAC"/>
    <property type="match status" value="1"/>
</dbReference>